<evidence type="ECO:0000313" key="2">
    <source>
        <dbReference type="Proteomes" id="UP001382727"/>
    </source>
</evidence>
<dbReference type="PANTHER" id="PTHR34129">
    <property type="entry name" value="BLR1139 PROTEIN"/>
    <property type="match status" value="1"/>
</dbReference>
<accession>A0ABZ2MGT2</accession>
<sequence length="109" mass="11878">MTLQHIALESDWLHAQQTGSYPVSTRGQLIADVGFTHCSSPEQTAGVRERFYTDVTEPLLLLTLDEPALVAHGLDVRWEPPAAGVDELFPHVYGGELPVACVGEVSPLR</sequence>
<dbReference type="RefSeq" id="WP_338749030.1">
    <property type="nucleotide sequence ID" value="NZ_CP144913.1"/>
</dbReference>
<dbReference type="PANTHER" id="PTHR34129:SF1">
    <property type="entry name" value="DUF952 DOMAIN-CONTAINING PROTEIN"/>
    <property type="match status" value="1"/>
</dbReference>
<dbReference type="Pfam" id="PF06108">
    <property type="entry name" value="DUF952"/>
    <property type="match status" value="1"/>
</dbReference>
<dbReference type="InterPro" id="IPR009297">
    <property type="entry name" value="DUF952"/>
</dbReference>
<protein>
    <submittedName>
        <fullName evidence="1">DUF952 domain-containing protein</fullName>
    </submittedName>
</protein>
<keyword evidence="2" id="KW-1185">Reference proteome</keyword>
<gene>
    <name evidence="1" type="ORF">V1351_15065</name>
</gene>
<dbReference type="Gene3D" id="3.20.170.20">
    <property type="entry name" value="Protein of unknown function DUF952"/>
    <property type="match status" value="1"/>
</dbReference>
<proteinExistence type="predicted"/>
<reference evidence="1 2" key="1">
    <citation type="submission" date="2024-02" db="EMBL/GenBank/DDBJ databases">
        <title>Janibacter sp. nov., isolated from gut of marine sandworm.</title>
        <authorList>
            <person name="Kim B."/>
            <person name="Jun M.O."/>
            <person name="Shin N.-R."/>
        </authorList>
    </citation>
    <scope>NUCLEOTIDE SEQUENCE [LARGE SCALE GENOMIC DNA]</scope>
    <source>
        <strain evidence="1 2">A1S7</strain>
    </source>
</reference>
<dbReference type="SUPFAM" id="SSF56399">
    <property type="entry name" value="ADP-ribosylation"/>
    <property type="match status" value="1"/>
</dbReference>
<organism evidence="1 2">
    <name type="scientific">Janibacter alittae</name>
    <dbReference type="NCBI Taxonomy" id="3115209"/>
    <lineage>
        <taxon>Bacteria</taxon>
        <taxon>Bacillati</taxon>
        <taxon>Actinomycetota</taxon>
        <taxon>Actinomycetes</taxon>
        <taxon>Micrococcales</taxon>
        <taxon>Intrasporangiaceae</taxon>
        <taxon>Janibacter</taxon>
    </lineage>
</organism>
<dbReference type="Proteomes" id="UP001382727">
    <property type="component" value="Chromosome"/>
</dbReference>
<evidence type="ECO:0000313" key="1">
    <source>
        <dbReference type="EMBL" id="WXB76243.1"/>
    </source>
</evidence>
<dbReference type="EMBL" id="CP144913">
    <property type="protein sequence ID" value="WXB76243.1"/>
    <property type="molecule type" value="Genomic_DNA"/>
</dbReference>
<name>A0ABZ2MGT2_9MICO</name>